<dbReference type="InterPro" id="IPR014918">
    <property type="entry name" value="Phage_tail_3"/>
</dbReference>
<dbReference type="Proteomes" id="UP000078084">
    <property type="component" value="Unassembled WGS sequence"/>
</dbReference>
<gene>
    <name evidence="1" type="ORF">AAV32_09720</name>
</gene>
<dbReference type="EMBL" id="LBNE01000005">
    <property type="protein sequence ID" value="KKO71887.1"/>
    <property type="molecule type" value="Genomic_DNA"/>
</dbReference>
<evidence type="ECO:0000313" key="1">
    <source>
        <dbReference type="EMBL" id="KKO71887.1"/>
    </source>
</evidence>
<accession>A0A171KSM0</accession>
<dbReference type="Pfam" id="PF08813">
    <property type="entry name" value="Phage_tail_3"/>
    <property type="match status" value="1"/>
</dbReference>
<protein>
    <recommendedName>
        <fullName evidence="3">Tail tube protein</fullName>
    </recommendedName>
</protein>
<evidence type="ECO:0008006" key="3">
    <source>
        <dbReference type="Google" id="ProtNLM"/>
    </source>
</evidence>
<name>A0A171KSM0_9BURK</name>
<dbReference type="AlphaFoldDB" id="A0A171KSM0"/>
<dbReference type="PATRIC" id="fig|206506.3.peg.2082"/>
<comment type="caution">
    <text evidence="1">The sequence shown here is derived from an EMBL/GenBank/DDBJ whole genome shotgun (WGS) entry which is preliminary data.</text>
</comment>
<keyword evidence="2" id="KW-1185">Reference proteome</keyword>
<reference evidence="1 2" key="1">
    <citation type="submission" date="2015-04" db="EMBL/GenBank/DDBJ databases">
        <title>Genome sequence of Kerstersia gyiorum CG1.</title>
        <authorList>
            <person name="Greninger A.L."/>
            <person name="Kozyreva V."/>
            <person name="Chaturvedi V."/>
        </authorList>
    </citation>
    <scope>NUCLEOTIDE SEQUENCE [LARGE SCALE GENOMIC DNA]</scope>
    <source>
        <strain evidence="1 2">CG1</strain>
    </source>
</reference>
<proteinExistence type="predicted"/>
<organism evidence="1 2">
    <name type="scientific">Kerstersia gyiorum</name>
    <dbReference type="NCBI Taxonomy" id="206506"/>
    <lineage>
        <taxon>Bacteria</taxon>
        <taxon>Pseudomonadati</taxon>
        <taxon>Pseudomonadota</taxon>
        <taxon>Betaproteobacteria</taxon>
        <taxon>Burkholderiales</taxon>
        <taxon>Alcaligenaceae</taxon>
        <taxon>Kerstersia</taxon>
    </lineage>
</organism>
<sequence>MALKFPDGSVVGFASTLSAAIPFTAITNTNPAKITHSGAVVDGDILAIQSSWSGLNNRASVAGGGEGNGTELLGIDTTDTDLFRPGGGAGSILIASGFVDFSQQGELTSSGGEPQTYTGKWLEDPLGQEFQVPIGQTARQYALTLDYDATLPWFDAAKAITRKRKPTVIRIQLPDGDIVYEYGYVHFNPGLNMNSGNPIKNAVNFYLLGSEGTLIEKV</sequence>
<evidence type="ECO:0000313" key="2">
    <source>
        <dbReference type="Proteomes" id="UP000078084"/>
    </source>
</evidence>
<dbReference type="STRING" id="206506.AAV32_09720"/>